<evidence type="ECO:0000313" key="2">
    <source>
        <dbReference type="EMBL" id="AKQ68450.1"/>
    </source>
</evidence>
<dbReference type="RefSeq" id="WP_002639319.1">
    <property type="nucleotide sequence ID" value="NZ_CP012109.1"/>
</dbReference>
<evidence type="ECO:0000256" key="1">
    <source>
        <dbReference type="SAM" id="Phobius"/>
    </source>
</evidence>
<dbReference type="Proteomes" id="UP000009026">
    <property type="component" value="Chromosome"/>
</dbReference>
<dbReference type="STRING" id="1297742.A176_005362"/>
<dbReference type="OrthoDB" id="5381075at2"/>
<name>A0A0H4X482_9BACT</name>
<organism evidence="2 3">
    <name type="scientific">Pseudomyxococcus hansupus</name>
    <dbReference type="NCBI Taxonomy" id="1297742"/>
    <lineage>
        <taxon>Bacteria</taxon>
        <taxon>Pseudomonadati</taxon>
        <taxon>Myxococcota</taxon>
        <taxon>Myxococcia</taxon>
        <taxon>Myxococcales</taxon>
        <taxon>Cystobacterineae</taxon>
        <taxon>Myxococcaceae</taxon>
        <taxon>Pseudomyxococcus</taxon>
    </lineage>
</organism>
<dbReference type="eggNOG" id="ENOG5030X3P">
    <property type="taxonomic scope" value="Bacteria"/>
</dbReference>
<proteinExistence type="predicted"/>
<keyword evidence="1" id="KW-0812">Transmembrane</keyword>
<gene>
    <name evidence="2" type="ORF">A176_005362</name>
</gene>
<keyword evidence="1" id="KW-1133">Transmembrane helix</keyword>
<dbReference type="PATRIC" id="fig|1297742.4.peg.5449"/>
<protein>
    <submittedName>
        <fullName evidence="2">Uncharacterized protein</fullName>
    </submittedName>
</protein>
<feature type="transmembrane region" description="Helical" evidence="1">
    <location>
        <begin position="218"/>
        <end position="235"/>
    </location>
</feature>
<dbReference type="KEGG" id="mym:A176_005362"/>
<feature type="transmembrane region" description="Helical" evidence="1">
    <location>
        <begin position="150"/>
        <end position="169"/>
    </location>
</feature>
<feature type="transmembrane region" description="Helical" evidence="1">
    <location>
        <begin position="117"/>
        <end position="138"/>
    </location>
</feature>
<feature type="transmembrane region" description="Helical" evidence="1">
    <location>
        <begin position="76"/>
        <end position="97"/>
    </location>
</feature>
<evidence type="ECO:0000313" key="3">
    <source>
        <dbReference type="Proteomes" id="UP000009026"/>
    </source>
</evidence>
<feature type="transmembrane region" description="Helical" evidence="1">
    <location>
        <begin position="181"/>
        <end position="206"/>
    </location>
</feature>
<keyword evidence="1" id="KW-0472">Membrane</keyword>
<accession>A0A0H4X482</accession>
<sequence length="298" mass="31305">MTASSSNRTAGSIVPWFAAVLVLQLAHAFAAAAALGEPPRLQLVHDVAGWSSGLLAVFGTFAAARSFESGDYLRKVWGGLAAGAFLSLVSTALRSYWLHAVPDVPFTQSPLLPYRMVVVVLANVATTYALILLAMTYRQSGLQPPSTARSNALWAVTAVAALAVGLPVLATEVRHLGGSSIATMSAVISLASTLADMTTILLVAPILSVAYMLRGGKLAWVWWAMGISGAMWLFYDARVWMASLLPGDAAQNQELLRTLRTSGLVLLGLAGWLQRSALAPQSMPPPAHAAVEPSTGTP</sequence>
<feature type="transmembrane region" description="Helical" evidence="1">
    <location>
        <begin position="47"/>
        <end position="64"/>
    </location>
</feature>
<keyword evidence="3" id="KW-1185">Reference proteome</keyword>
<reference evidence="2 3" key="1">
    <citation type="journal article" date="2016" name="PLoS ONE">
        <title>Complete Genome Sequence and Comparative Genomics of a Novel Myxobacterium Myxococcus hansupus.</title>
        <authorList>
            <person name="Sharma G."/>
            <person name="Narwani T."/>
            <person name="Subramanian S."/>
        </authorList>
    </citation>
    <scope>NUCLEOTIDE SEQUENCE [LARGE SCALE GENOMIC DNA]</scope>
    <source>
        <strain evidence="3">mixupus</strain>
    </source>
</reference>
<feature type="transmembrane region" description="Helical" evidence="1">
    <location>
        <begin position="12"/>
        <end position="35"/>
    </location>
</feature>
<dbReference type="EMBL" id="CP012109">
    <property type="protein sequence ID" value="AKQ68450.1"/>
    <property type="molecule type" value="Genomic_DNA"/>
</dbReference>
<dbReference type="AlphaFoldDB" id="A0A0H4X482"/>